<organism evidence="8 9">
    <name type="scientific">Taibaiella lutea</name>
    <dbReference type="NCBI Taxonomy" id="2608001"/>
    <lineage>
        <taxon>Bacteria</taxon>
        <taxon>Pseudomonadati</taxon>
        <taxon>Bacteroidota</taxon>
        <taxon>Chitinophagia</taxon>
        <taxon>Chitinophagales</taxon>
        <taxon>Chitinophagaceae</taxon>
        <taxon>Taibaiella</taxon>
    </lineage>
</organism>
<dbReference type="RefSeq" id="WP_150031426.1">
    <property type="nucleotide sequence ID" value="NZ_VWSH01000001.1"/>
</dbReference>
<evidence type="ECO:0000256" key="1">
    <source>
        <dbReference type="ARBA" id="ARBA00001917"/>
    </source>
</evidence>
<reference evidence="8 9" key="1">
    <citation type="submission" date="2019-09" db="EMBL/GenBank/DDBJ databases">
        <title>Genome sequence and assembly of Taibaiella sp.</title>
        <authorList>
            <person name="Chhetri G."/>
        </authorList>
    </citation>
    <scope>NUCLEOTIDE SEQUENCE [LARGE SCALE GENOMIC DNA]</scope>
    <source>
        <strain evidence="8 9">KVB11</strain>
    </source>
</reference>
<evidence type="ECO:0000256" key="3">
    <source>
        <dbReference type="ARBA" id="ARBA00022630"/>
    </source>
</evidence>
<accession>A0A5M6CUI8</accession>
<keyword evidence="3" id="KW-0285">Flavoprotein</keyword>
<keyword evidence="4" id="KW-0288">FMN</keyword>
<comment type="cofactor">
    <cofactor evidence="1">
        <name>FMN</name>
        <dbReference type="ChEBI" id="CHEBI:58210"/>
    </cofactor>
</comment>
<dbReference type="InterPro" id="IPR029479">
    <property type="entry name" value="Nitroreductase"/>
</dbReference>
<evidence type="ECO:0000256" key="5">
    <source>
        <dbReference type="ARBA" id="ARBA00022857"/>
    </source>
</evidence>
<evidence type="ECO:0000313" key="8">
    <source>
        <dbReference type="EMBL" id="KAA5536849.1"/>
    </source>
</evidence>
<protein>
    <submittedName>
        <fullName evidence="8">NAD(P)H-dependent oxidoreductase</fullName>
    </submittedName>
</protein>
<evidence type="ECO:0000259" key="7">
    <source>
        <dbReference type="Pfam" id="PF00881"/>
    </source>
</evidence>
<dbReference type="EMBL" id="VWSH01000001">
    <property type="protein sequence ID" value="KAA5536849.1"/>
    <property type="molecule type" value="Genomic_DNA"/>
</dbReference>
<evidence type="ECO:0000313" key="9">
    <source>
        <dbReference type="Proteomes" id="UP000323632"/>
    </source>
</evidence>
<dbReference type="PANTHER" id="PTHR43673:SF2">
    <property type="entry name" value="NITROREDUCTASE"/>
    <property type="match status" value="1"/>
</dbReference>
<sequence>MELIQKLNWRYATKRMNGQEVPEEKLDNILEAIRLSASSAGLQPYKVFVIKDAATKEKLKEAAFGQPQLTEASHVIIFASWKDVTQEKIDDYIGFIASERNIPVESLDAFKANLGKLVDMDAEQNFKWSSRQTYIALGTGLVAAAFEEVDATPMEGFDNSKVDEILGLEAKGLSSVSIMTLGYRDAANDFLSGAKKVRRSKEELFELV</sequence>
<evidence type="ECO:0000256" key="6">
    <source>
        <dbReference type="ARBA" id="ARBA00023002"/>
    </source>
</evidence>
<name>A0A5M6CUI8_9BACT</name>
<dbReference type="Proteomes" id="UP000323632">
    <property type="component" value="Unassembled WGS sequence"/>
</dbReference>
<dbReference type="Gene3D" id="3.40.109.10">
    <property type="entry name" value="NADH Oxidase"/>
    <property type="match status" value="1"/>
</dbReference>
<keyword evidence="6" id="KW-0560">Oxidoreductase</keyword>
<dbReference type="GO" id="GO:0016491">
    <property type="term" value="F:oxidoreductase activity"/>
    <property type="evidence" value="ECO:0007669"/>
    <property type="project" value="UniProtKB-KW"/>
</dbReference>
<proteinExistence type="inferred from homology"/>
<evidence type="ECO:0000256" key="2">
    <source>
        <dbReference type="ARBA" id="ARBA00007118"/>
    </source>
</evidence>
<dbReference type="InterPro" id="IPR033878">
    <property type="entry name" value="NfsB-like"/>
</dbReference>
<dbReference type="CDD" id="cd02149">
    <property type="entry name" value="NfsB-like"/>
    <property type="match status" value="1"/>
</dbReference>
<feature type="domain" description="Nitroreductase" evidence="7">
    <location>
        <begin position="9"/>
        <end position="183"/>
    </location>
</feature>
<dbReference type="SUPFAM" id="SSF55469">
    <property type="entry name" value="FMN-dependent nitroreductase-like"/>
    <property type="match status" value="1"/>
</dbReference>
<evidence type="ECO:0000256" key="4">
    <source>
        <dbReference type="ARBA" id="ARBA00022643"/>
    </source>
</evidence>
<comment type="caution">
    <text evidence="8">The sequence shown here is derived from an EMBL/GenBank/DDBJ whole genome shotgun (WGS) entry which is preliminary data.</text>
</comment>
<keyword evidence="5" id="KW-0521">NADP</keyword>
<keyword evidence="9" id="KW-1185">Reference proteome</keyword>
<comment type="similarity">
    <text evidence="2">Belongs to the nitroreductase family.</text>
</comment>
<dbReference type="PANTHER" id="PTHR43673">
    <property type="entry name" value="NAD(P)H NITROREDUCTASE YDGI-RELATED"/>
    <property type="match status" value="1"/>
</dbReference>
<dbReference type="Pfam" id="PF00881">
    <property type="entry name" value="Nitroreductase"/>
    <property type="match status" value="1"/>
</dbReference>
<gene>
    <name evidence="8" type="ORF">F0919_04030</name>
</gene>
<dbReference type="AlphaFoldDB" id="A0A5M6CUI8"/>
<dbReference type="InterPro" id="IPR000415">
    <property type="entry name" value="Nitroreductase-like"/>
</dbReference>